<dbReference type="InterPro" id="IPR036061">
    <property type="entry name" value="CheW-like_dom_sf"/>
</dbReference>
<proteinExistence type="predicted"/>
<evidence type="ECO:0000313" key="3">
    <source>
        <dbReference type="Proteomes" id="UP000236151"/>
    </source>
</evidence>
<dbReference type="OrthoDB" id="9794382at2"/>
<dbReference type="PROSITE" id="PS50851">
    <property type="entry name" value="CHEW"/>
    <property type="match status" value="1"/>
</dbReference>
<comment type="caution">
    <text evidence="2">The sequence shown here is derived from an EMBL/GenBank/DDBJ whole genome shotgun (WGS) entry which is preliminary data.</text>
</comment>
<dbReference type="InterPro" id="IPR002545">
    <property type="entry name" value="CheW-lke_dom"/>
</dbReference>
<dbReference type="RefSeq" id="WP_103080548.1">
    <property type="nucleotide sequence ID" value="NZ_CP021850.1"/>
</dbReference>
<dbReference type="SUPFAM" id="SSF50341">
    <property type="entry name" value="CheW-like"/>
    <property type="match status" value="1"/>
</dbReference>
<feature type="domain" description="CheW-like" evidence="1">
    <location>
        <begin position="3"/>
        <end position="143"/>
    </location>
</feature>
<accession>A0A2K2FIW9</accession>
<dbReference type="PANTHER" id="PTHR22617:SF23">
    <property type="entry name" value="CHEMOTAXIS PROTEIN CHEW"/>
    <property type="match status" value="1"/>
</dbReference>
<evidence type="ECO:0000259" key="1">
    <source>
        <dbReference type="PROSITE" id="PS50851"/>
    </source>
</evidence>
<keyword evidence="3" id="KW-1185">Reference proteome</keyword>
<dbReference type="Gene3D" id="2.30.30.40">
    <property type="entry name" value="SH3 Domains"/>
    <property type="match status" value="1"/>
</dbReference>
<dbReference type="Pfam" id="PF01584">
    <property type="entry name" value="CheW"/>
    <property type="match status" value="1"/>
</dbReference>
<dbReference type="GO" id="GO:0005829">
    <property type="term" value="C:cytosol"/>
    <property type="evidence" value="ECO:0007669"/>
    <property type="project" value="TreeGrafter"/>
</dbReference>
<gene>
    <name evidence="2" type="ORF">CDQ84_04605</name>
</gene>
<organism evidence="2 3">
    <name type="scientific">Clostridium thermosuccinogenes</name>
    <dbReference type="NCBI Taxonomy" id="84032"/>
    <lineage>
        <taxon>Bacteria</taxon>
        <taxon>Bacillati</taxon>
        <taxon>Bacillota</taxon>
        <taxon>Clostridia</taxon>
        <taxon>Eubacteriales</taxon>
        <taxon>Clostridiaceae</taxon>
        <taxon>Clostridium</taxon>
    </lineage>
</organism>
<dbReference type="GO" id="GO:0007165">
    <property type="term" value="P:signal transduction"/>
    <property type="evidence" value="ECO:0007669"/>
    <property type="project" value="InterPro"/>
</dbReference>
<dbReference type="GO" id="GO:0006935">
    <property type="term" value="P:chemotaxis"/>
    <property type="evidence" value="ECO:0007669"/>
    <property type="project" value="InterPro"/>
</dbReference>
<dbReference type="PANTHER" id="PTHR22617">
    <property type="entry name" value="CHEMOTAXIS SENSOR HISTIDINE KINASE-RELATED"/>
    <property type="match status" value="1"/>
</dbReference>
<dbReference type="Gene3D" id="2.40.50.180">
    <property type="entry name" value="CheA-289, Domain 4"/>
    <property type="match status" value="1"/>
</dbReference>
<protein>
    <recommendedName>
        <fullName evidence="1">CheW-like domain-containing protein</fullName>
    </recommendedName>
</protein>
<dbReference type="SMART" id="SM00260">
    <property type="entry name" value="CheW"/>
    <property type="match status" value="1"/>
</dbReference>
<dbReference type="AlphaFoldDB" id="A0A2K2FIW9"/>
<reference evidence="2 3" key="1">
    <citation type="submission" date="2017-06" db="EMBL/GenBank/DDBJ databases">
        <title>Investigating the central metabolism of Clostridium thermosuccinogenes.</title>
        <authorList>
            <person name="Koendjbiharie J.G."/>
            <person name="van Kranenburg R."/>
        </authorList>
    </citation>
    <scope>NUCLEOTIDE SEQUENCE [LARGE SCALE GENOMIC DNA]</scope>
    <source>
        <strain evidence="2 3">DSM 5806</strain>
    </source>
</reference>
<dbReference type="Proteomes" id="UP000236151">
    <property type="component" value="Unassembled WGS sequence"/>
</dbReference>
<dbReference type="EMBL" id="NIOJ01000007">
    <property type="protein sequence ID" value="PNU00714.1"/>
    <property type="molecule type" value="Genomic_DNA"/>
</dbReference>
<sequence>MSEIQLAVVKVKDEVFGVDSSCIKQIVKYQDVKKAKNMPDFIEGFVRHQDEDIPVVGLAGKLGLGETEATKKTKILLTRAGEFSLGFTVDDVTELVKYEDREIVPIPDVIRRAGNSHIKYIGRKDDDILCILDLNGILSKEEADKLKEKSGS</sequence>
<dbReference type="InterPro" id="IPR039315">
    <property type="entry name" value="CheW"/>
</dbReference>
<name>A0A2K2FIW9_9CLOT</name>
<evidence type="ECO:0000313" key="2">
    <source>
        <dbReference type="EMBL" id="PNU00714.1"/>
    </source>
</evidence>
<dbReference type="KEGG" id="cthd:CDO33_06615"/>